<evidence type="ECO:0000313" key="1">
    <source>
        <dbReference type="EMBL" id="NDV91934.1"/>
    </source>
</evidence>
<protein>
    <submittedName>
        <fullName evidence="1">DUF1439 domain-containing protein</fullName>
    </submittedName>
</protein>
<reference evidence="1 2" key="1">
    <citation type="submission" date="2020-01" db="EMBL/GenBank/DDBJ databases">
        <authorList>
            <person name="Chen J."/>
            <person name="Zhu S."/>
            <person name="Yang J."/>
        </authorList>
    </citation>
    <scope>NUCLEOTIDE SEQUENCE [LARGE SCALE GENOMIC DNA]</scope>
    <source>
        <strain evidence="1 2">345S023</strain>
    </source>
</reference>
<keyword evidence="2" id="KW-1185">Reference proteome</keyword>
<sequence length="237" mass="26359">MPLSVNARIKLLFASVLIKLGKLKHDDFTVEELTALLTRELPVSFPLSIPVGVAKVTMLEGKIGLDEYTNTVSAQLLASLNISVSKTTVYRAHFIVVLSAKPAYDVLNKAVYLSHVSLEHINLVNDEYALIGDTRVLMTSLLPGGVDQLLGRSLQSALSLMTIGTSDRAIAYAKVFMAGSKQTILDYHKPQITEAVYKELRKHTLSHTLRDNVWREVVFARYGKSVGVENNHLRFYF</sequence>
<dbReference type="Gene3D" id="3.15.10.40">
    <property type="entry name" value="Uncharacterised protein PF07273, DUF1439"/>
    <property type="match status" value="1"/>
</dbReference>
<accession>A0A7X5RLP3</accession>
<comment type="caution">
    <text evidence="1">The sequence shown here is derived from an EMBL/GenBank/DDBJ whole genome shotgun (WGS) entry which is preliminary data.</text>
</comment>
<gene>
    <name evidence="1" type="ORF">GTH32_12175</name>
</gene>
<dbReference type="InterPro" id="IPR010835">
    <property type="entry name" value="DUF1439"/>
</dbReference>
<organism evidence="1 2">
    <name type="scientific">Alteromonas profundi</name>
    <dbReference type="NCBI Taxonomy" id="2696062"/>
    <lineage>
        <taxon>Bacteria</taxon>
        <taxon>Pseudomonadati</taxon>
        <taxon>Pseudomonadota</taxon>
        <taxon>Gammaproteobacteria</taxon>
        <taxon>Alteromonadales</taxon>
        <taxon>Alteromonadaceae</taxon>
        <taxon>Alteromonas/Salinimonas group</taxon>
        <taxon>Alteromonas</taxon>
    </lineage>
</organism>
<dbReference type="Pfam" id="PF07273">
    <property type="entry name" value="DUF1439"/>
    <property type="match status" value="1"/>
</dbReference>
<name>A0A7X5RLP3_9ALTE</name>
<dbReference type="EMBL" id="JAAAWN010000015">
    <property type="protein sequence ID" value="NDV91934.1"/>
    <property type="molecule type" value="Genomic_DNA"/>
</dbReference>
<dbReference type="AlphaFoldDB" id="A0A7X5RLP3"/>
<dbReference type="RefSeq" id="WP_163086107.1">
    <property type="nucleotide sequence ID" value="NZ_JAAAWN010000015.1"/>
</dbReference>
<evidence type="ECO:0000313" key="2">
    <source>
        <dbReference type="Proteomes" id="UP000470213"/>
    </source>
</evidence>
<proteinExistence type="predicted"/>
<dbReference type="Proteomes" id="UP000470213">
    <property type="component" value="Unassembled WGS sequence"/>
</dbReference>